<dbReference type="InterPro" id="IPR022893">
    <property type="entry name" value="Shikimate_DH_fam"/>
</dbReference>
<dbReference type="RefSeq" id="WP_020976350.1">
    <property type="nucleotide sequence ID" value="NC_022198.1"/>
</dbReference>
<dbReference type="Pfam" id="PF18317">
    <property type="entry name" value="SDH_C"/>
    <property type="match status" value="1"/>
</dbReference>
<evidence type="ECO:0000256" key="2">
    <source>
        <dbReference type="ARBA" id="ARBA00023141"/>
    </source>
</evidence>
<dbReference type="Gene3D" id="3.40.50.10860">
    <property type="entry name" value="Leucine Dehydrogenase, chain A, domain 1"/>
    <property type="match status" value="1"/>
</dbReference>
<dbReference type="GeneID" id="78249838"/>
<dbReference type="GO" id="GO:0005829">
    <property type="term" value="C:cytosol"/>
    <property type="evidence" value="ECO:0007669"/>
    <property type="project" value="TreeGrafter"/>
</dbReference>
<name>U3GZE9_9CORY</name>
<dbReference type="InterPro" id="IPR046346">
    <property type="entry name" value="Aminoacid_DH-like_N_sf"/>
</dbReference>
<dbReference type="PANTHER" id="PTHR21089">
    <property type="entry name" value="SHIKIMATE DEHYDROGENASE"/>
    <property type="match status" value="1"/>
</dbReference>
<proteinExistence type="predicted"/>
<evidence type="ECO:0000259" key="3">
    <source>
        <dbReference type="Pfam" id="PF08501"/>
    </source>
</evidence>
<dbReference type="HOGENOM" id="CLU_044063_0_0_11"/>
<dbReference type="AlphaFoldDB" id="U3GZE9"/>
<keyword evidence="2" id="KW-0028">Amino-acid biosynthesis</keyword>
<dbReference type="NCBIfam" id="NF001311">
    <property type="entry name" value="PRK00258.1-3"/>
    <property type="match status" value="1"/>
</dbReference>
<dbReference type="Pfam" id="PF08501">
    <property type="entry name" value="Shikimate_dh_N"/>
    <property type="match status" value="1"/>
</dbReference>
<dbReference type="InterPro" id="IPR041121">
    <property type="entry name" value="SDH_C"/>
</dbReference>
<feature type="domain" description="SDH C-terminal" evidence="4">
    <location>
        <begin position="270"/>
        <end position="299"/>
    </location>
</feature>
<dbReference type="PANTHER" id="PTHR21089:SF1">
    <property type="entry name" value="BIFUNCTIONAL 3-DEHYDROQUINATE DEHYDRATASE_SHIKIMATE DEHYDROGENASE, CHLOROPLASTIC"/>
    <property type="match status" value="1"/>
</dbReference>
<keyword evidence="2" id="KW-0057">Aromatic amino acid biosynthesis</keyword>
<dbReference type="GO" id="GO:0050661">
    <property type="term" value="F:NADP binding"/>
    <property type="evidence" value="ECO:0007669"/>
    <property type="project" value="TreeGrafter"/>
</dbReference>
<keyword evidence="6" id="KW-1185">Reference proteome</keyword>
<dbReference type="STRING" id="1348662.CARG_05300"/>
<evidence type="ECO:0000256" key="1">
    <source>
        <dbReference type="ARBA" id="ARBA00004871"/>
    </source>
</evidence>
<evidence type="ECO:0000259" key="4">
    <source>
        <dbReference type="Pfam" id="PF18317"/>
    </source>
</evidence>
<evidence type="ECO:0000313" key="6">
    <source>
        <dbReference type="Proteomes" id="UP000016943"/>
    </source>
</evidence>
<dbReference type="KEGG" id="caz:CARG_05300"/>
<dbReference type="InterPro" id="IPR013708">
    <property type="entry name" value="Shikimate_DH-bd_N"/>
</dbReference>
<dbReference type="PATRIC" id="fig|1348662.3.peg.1041"/>
<evidence type="ECO:0008006" key="7">
    <source>
        <dbReference type="Google" id="ProtNLM"/>
    </source>
</evidence>
<dbReference type="eggNOG" id="COG0169">
    <property type="taxonomic scope" value="Bacteria"/>
</dbReference>
<organism evidence="5 6">
    <name type="scientific">Corynebacterium argentoratense DSM 44202</name>
    <dbReference type="NCBI Taxonomy" id="1348662"/>
    <lineage>
        <taxon>Bacteria</taxon>
        <taxon>Bacillati</taxon>
        <taxon>Actinomycetota</taxon>
        <taxon>Actinomycetes</taxon>
        <taxon>Mycobacteriales</taxon>
        <taxon>Corynebacteriaceae</taxon>
        <taxon>Corynebacterium</taxon>
    </lineage>
</organism>
<dbReference type="Proteomes" id="UP000016943">
    <property type="component" value="Chromosome"/>
</dbReference>
<dbReference type="GO" id="GO:0009423">
    <property type="term" value="P:chorismate biosynthetic process"/>
    <property type="evidence" value="ECO:0007669"/>
    <property type="project" value="TreeGrafter"/>
</dbReference>
<reference evidence="5 6" key="1">
    <citation type="journal article" date="2013" name="Genome Announc.">
        <title>Whole-Genome Sequence of the Clinical Strain Corynebacterium argentoratense DSM 44202, Isolated from a Human Throat Specimen.</title>
        <authorList>
            <person name="Bomholt C."/>
            <person name="Glaub A."/>
            <person name="Gravermann K."/>
            <person name="Albersmeier A."/>
            <person name="Brinkrolf K."/>
            <person name="Ruckert C."/>
            <person name="Tauch A."/>
        </authorList>
    </citation>
    <scope>NUCLEOTIDE SEQUENCE [LARGE SCALE GENOMIC DNA]</scope>
    <source>
        <strain evidence="5">DSM 44202</strain>
    </source>
</reference>
<feature type="domain" description="Shikimate dehydrogenase substrate binding N-terminal" evidence="3">
    <location>
        <begin position="19"/>
        <end position="102"/>
    </location>
</feature>
<dbReference type="EMBL" id="CP006365">
    <property type="protein sequence ID" value="AGU15197.1"/>
    <property type="molecule type" value="Genomic_DNA"/>
</dbReference>
<accession>U3GZE9</accession>
<dbReference type="Gene3D" id="3.40.50.720">
    <property type="entry name" value="NAD(P)-binding Rossmann-like Domain"/>
    <property type="match status" value="1"/>
</dbReference>
<sequence length="307" mass="32252">MSTASDDLFHLMTPRRAAVLGSPIAHSLSPLLHNAGYAAAGIDSQWSYGRVEHTGEGLSGFLEGLGQGVRGLSVTMPAKFAALECADCVSDVARTVGAANTLVRDGSGWFATNTDVAGVRGAIEELWSGAEGEASRDMEGSRVVVIGGGGTVRPVLYSLGNDFGVAEVDVINRSDKSDDLRDVVEAAGLRMRFHTFDELWSDAPGPSQDQQGLTELVRGAALVVSTVPSVALQGMEQALAQAPVFDVIYDPWPTPLVLAARAAGWAAVGGHAMLAHQAFEQFELFTGVDAPRVEMRAALDHHLGTAE</sequence>
<gene>
    <name evidence="5" type="ORF">CARG_05300</name>
</gene>
<dbReference type="GO" id="GO:0019632">
    <property type="term" value="P:shikimate metabolic process"/>
    <property type="evidence" value="ECO:0007669"/>
    <property type="project" value="TreeGrafter"/>
</dbReference>
<dbReference type="GO" id="GO:0004764">
    <property type="term" value="F:shikimate 3-dehydrogenase (NADP+) activity"/>
    <property type="evidence" value="ECO:0007669"/>
    <property type="project" value="InterPro"/>
</dbReference>
<dbReference type="GO" id="GO:0009073">
    <property type="term" value="P:aromatic amino acid family biosynthetic process"/>
    <property type="evidence" value="ECO:0007669"/>
    <property type="project" value="UniProtKB-KW"/>
</dbReference>
<dbReference type="SUPFAM" id="SSF51735">
    <property type="entry name" value="NAD(P)-binding Rossmann-fold domains"/>
    <property type="match status" value="1"/>
</dbReference>
<evidence type="ECO:0000313" key="5">
    <source>
        <dbReference type="EMBL" id="AGU15197.1"/>
    </source>
</evidence>
<dbReference type="SUPFAM" id="SSF53223">
    <property type="entry name" value="Aminoacid dehydrogenase-like, N-terminal domain"/>
    <property type="match status" value="1"/>
</dbReference>
<comment type="pathway">
    <text evidence="1">Metabolic intermediate biosynthesis; chorismate biosynthesis; chorismate from D-erythrose 4-phosphate and phosphoenolpyruvate: step 4/7.</text>
</comment>
<dbReference type="InterPro" id="IPR036291">
    <property type="entry name" value="NAD(P)-bd_dom_sf"/>
</dbReference>
<protein>
    <recommendedName>
        <fullName evidence="7">Shikimate dehydrogenase substrate binding N-terminal domain-containing protein</fullName>
    </recommendedName>
</protein>